<accession>A0A0A9CFZ0</accession>
<proteinExistence type="predicted"/>
<reference evidence="1" key="2">
    <citation type="journal article" date="2015" name="Data Brief">
        <title>Shoot transcriptome of the giant reed, Arundo donax.</title>
        <authorList>
            <person name="Barrero R.A."/>
            <person name="Guerrero F.D."/>
            <person name="Moolhuijzen P."/>
            <person name="Goolsby J.A."/>
            <person name="Tidwell J."/>
            <person name="Bellgard S.E."/>
            <person name="Bellgard M.I."/>
        </authorList>
    </citation>
    <scope>NUCLEOTIDE SEQUENCE</scope>
    <source>
        <tissue evidence="1">Shoot tissue taken approximately 20 cm above the soil surface</tissue>
    </source>
</reference>
<sequence>MRFLSLNVENDASFWSNKPPLGEDSARAEIRASIQATRWLAESVLSCSVLVRVIM</sequence>
<name>A0A0A9CFZ0_ARUDO</name>
<reference evidence="1" key="1">
    <citation type="submission" date="2014-09" db="EMBL/GenBank/DDBJ databases">
        <authorList>
            <person name="Magalhaes I.L.F."/>
            <person name="Oliveira U."/>
            <person name="Santos F.R."/>
            <person name="Vidigal T.H.D.A."/>
            <person name="Brescovit A.D."/>
            <person name="Santos A.J."/>
        </authorList>
    </citation>
    <scope>NUCLEOTIDE SEQUENCE</scope>
    <source>
        <tissue evidence="1">Shoot tissue taken approximately 20 cm above the soil surface</tissue>
    </source>
</reference>
<organism evidence="1">
    <name type="scientific">Arundo donax</name>
    <name type="common">Giant reed</name>
    <name type="synonym">Donax arundinaceus</name>
    <dbReference type="NCBI Taxonomy" id="35708"/>
    <lineage>
        <taxon>Eukaryota</taxon>
        <taxon>Viridiplantae</taxon>
        <taxon>Streptophyta</taxon>
        <taxon>Embryophyta</taxon>
        <taxon>Tracheophyta</taxon>
        <taxon>Spermatophyta</taxon>
        <taxon>Magnoliopsida</taxon>
        <taxon>Liliopsida</taxon>
        <taxon>Poales</taxon>
        <taxon>Poaceae</taxon>
        <taxon>PACMAD clade</taxon>
        <taxon>Arundinoideae</taxon>
        <taxon>Arundineae</taxon>
        <taxon>Arundo</taxon>
    </lineage>
</organism>
<protein>
    <submittedName>
        <fullName evidence="1">Uncharacterized protein</fullName>
    </submittedName>
</protein>
<evidence type="ECO:0000313" key="1">
    <source>
        <dbReference type="EMBL" id="JAD75209.1"/>
    </source>
</evidence>
<dbReference type="EMBL" id="GBRH01222686">
    <property type="protein sequence ID" value="JAD75209.1"/>
    <property type="molecule type" value="Transcribed_RNA"/>
</dbReference>
<dbReference type="AlphaFoldDB" id="A0A0A9CFZ0"/>